<dbReference type="Pfam" id="PF01844">
    <property type="entry name" value="HNH"/>
    <property type="match status" value="1"/>
</dbReference>
<dbReference type="PANTHER" id="PTHR33877">
    <property type="entry name" value="SLL1193 PROTEIN"/>
    <property type="match status" value="1"/>
</dbReference>
<dbReference type="SMART" id="SM00507">
    <property type="entry name" value="HNHc"/>
    <property type="match status" value="1"/>
</dbReference>
<feature type="domain" description="HNH nuclease" evidence="1">
    <location>
        <begin position="48"/>
        <end position="98"/>
    </location>
</feature>
<protein>
    <submittedName>
        <fullName evidence="2">HNH endonuclease</fullName>
    </submittedName>
</protein>
<organism evidence="2 3">
    <name type="scientific">Kitasatospora xanthocidica</name>
    <dbReference type="NCBI Taxonomy" id="83382"/>
    <lineage>
        <taxon>Bacteria</taxon>
        <taxon>Bacillati</taxon>
        <taxon>Actinomycetota</taxon>
        <taxon>Actinomycetes</taxon>
        <taxon>Kitasatosporales</taxon>
        <taxon>Streptomycetaceae</taxon>
        <taxon>Kitasatospora</taxon>
    </lineage>
</organism>
<name>A0A373A483_9ACTN</name>
<dbReference type="InterPro" id="IPR003615">
    <property type="entry name" value="HNH_nuc"/>
</dbReference>
<proteinExistence type="predicted"/>
<dbReference type="EMBL" id="QVIG01000001">
    <property type="protein sequence ID" value="RGD62472.1"/>
    <property type="molecule type" value="Genomic_DNA"/>
</dbReference>
<keyword evidence="3" id="KW-1185">Reference proteome</keyword>
<keyword evidence="2" id="KW-0255">Endonuclease</keyword>
<dbReference type="InterPro" id="IPR002711">
    <property type="entry name" value="HNH"/>
</dbReference>
<reference evidence="2 3" key="1">
    <citation type="submission" date="2018-08" db="EMBL/GenBank/DDBJ databases">
        <title>Diversity &amp; Physiological Properties of Lignin-Decomposing Actinobacteria from Soil.</title>
        <authorList>
            <person name="Roh S.G."/>
            <person name="Kim S.B."/>
        </authorList>
    </citation>
    <scope>NUCLEOTIDE SEQUENCE [LARGE SCALE GENOMIC DNA]</scope>
    <source>
        <strain evidence="2 3">MMS17-GH009</strain>
    </source>
</reference>
<accession>A0A373A483</accession>
<dbReference type="CDD" id="cd00085">
    <property type="entry name" value="HNHc"/>
    <property type="match status" value="1"/>
</dbReference>
<keyword evidence="2" id="KW-0378">Hydrolase</keyword>
<dbReference type="GO" id="GO:0003676">
    <property type="term" value="F:nucleic acid binding"/>
    <property type="evidence" value="ECO:0007669"/>
    <property type="project" value="InterPro"/>
</dbReference>
<sequence>MPRAKSVCLVDGCIRTTVRDGRCAEHQLRKPWANRSRRNREVIPGWSRIRLRVLYRDRKTCYLCQSTGANEVDHIVPVARGGTHDPTNLAAVCSACHRQKTQRESRGG</sequence>
<dbReference type="InterPro" id="IPR052892">
    <property type="entry name" value="NA-targeting_endonuclease"/>
</dbReference>
<dbReference type="Proteomes" id="UP000263377">
    <property type="component" value="Unassembled WGS sequence"/>
</dbReference>
<dbReference type="GO" id="GO:0008270">
    <property type="term" value="F:zinc ion binding"/>
    <property type="evidence" value="ECO:0007669"/>
    <property type="project" value="InterPro"/>
</dbReference>
<dbReference type="Gene3D" id="1.10.30.50">
    <property type="match status" value="1"/>
</dbReference>
<evidence type="ECO:0000313" key="3">
    <source>
        <dbReference type="Proteomes" id="UP000263377"/>
    </source>
</evidence>
<comment type="caution">
    <text evidence="2">The sequence shown here is derived from an EMBL/GenBank/DDBJ whole genome shotgun (WGS) entry which is preliminary data.</text>
</comment>
<dbReference type="GO" id="GO:0004519">
    <property type="term" value="F:endonuclease activity"/>
    <property type="evidence" value="ECO:0007669"/>
    <property type="project" value="UniProtKB-KW"/>
</dbReference>
<evidence type="ECO:0000259" key="1">
    <source>
        <dbReference type="SMART" id="SM00507"/>
    </source>
</evidence>
<dbReference type="AlphaFoldDB" id="A0A373A483"/>
<keyword evidence="2" id="KW-0540">Nuclease</keyword>
<evidence type="ECO:0000313" key="2">
    <source>
        <dbReference type="EMBL" id="RGD62472.1"/>
    </source>
</evidence>
<dbReference type="PANTHER" id="PTHR33877:SF1">
    <property type="entry name" value="TYPE IV METHYL-DIRECTED RESTRICTION ENZYME ECOKMCRA"/>
    <property type="match status" value="1"/>
</dbReference>
<gene>
    <name evidence="2" type="ORF">DR950_36180</name>
</gene>